<dbReference type="EMBL" id="LFRF01000047">
    <property type="protein sequence ID" value="KND86846.1"/>
    <property type="molecule type" value="Genomic_DNA"/>
</dbReference>
<dbReference type="GO" id="GO:0016301">
    <property type="term" value="F:kinase activity"/>
    <property type="evidence" value="ECO:0007669"/>
    <property type="project" value="UniProtKB-KW"/>
</dbReference>
<dbReference type="STRING" id="1163406.A0A0L0MYH5"/>
<evidence type="ECO:0000313" key="1">
    <source>
        <dbReference type="EMBL" id="KND86846.1"/>
    </source>
</evidence>
<protein>
    <submittedName>
        <fullName evidence="1">Anhydro-N-acetylmuramic acid kinase</fullName>
    </submittedName>
</protein>
<name>A0A0L0MYH5_TOLOC</name>
<dbReference type="GO" id="GO:0005524">
    <property type="term" value="F:ATP binding"/>
    <property type="evidence" value="ECO:0007669"/>
    <property type="project" value="InterPro"/>
</dbReference>
<sequence length="537" mass="58777">MPKKLATLGADAAEIACWRYIEDKERPLADLMLSKASEAVNATKMSCMFDRGHVHTREHLLSSRHSTSDTTSPASTSWTLPSWGHVTQETLAMGSVNGKSSGTGPAPLDMTVLGLNSGTSMDGIDCALCRFRQASPEAPMHFELLKYDEVPLEQTIKKRVMKMILHNTTTPEELSEVNVLLGETFADAVRVFSERHGVPLSSIDAIGSHGQTIWLLSMPEGGHVKSALTMAEGCFIASRTGITTVTDFRVSDQAAGRQGAPLIAFFDSLVLHHPTKLRACQNIGGIANVCFIPPDVDGALNRDFFDFDTGPGNVFIDAAVRHFTNGKQEFDKDGVMGKAGKVDQRMVDEFLATHPYFALEPPKTTGREVFRDTIAHDLIRRGTEQGLSPNDMVATITRITAQAIVNHYRRYMPTQYGALAEIYMCGGGAKNPNITAHMQAAFPDTRIVMLDEAGIPADAKEAITFAWQGMEAVVGRSIPVPSRVETQKGYVLGEVSPGRNYRRVMRKGMDFGAGREHLEPVKDLVNYVDGRIFYNKA</sequence>
<dbReference type="PANTHER" id="PTHR30605:SF0">
    <property type="entry name" value="ANHYDRO-N-ACETYLMURAMIC ACID KINASE"/>
    <property type="match status" value="1"/>
</dbReference>
<dbReference type="CDD" id="cd24051">
    <property type="entry name" value="ASKHA_NBD_LGK"/>
    <property type="match status" value="1"/>
</dbReference>
<evidence type="ECO:0000313" key="2">
    <source>
        <dbReference type="Proteomes" id="UP000036947"/>
    </source>
</evidence>
<reference evidence="1 2" key="1">
    <citation type="journal article" date="2015" name="BMC Genomics">
        <title>The genome of the truffle-parasite Tolypocladium ophioglossoides and the evolution of antifungal peptaibiotics.</title>
        <authorList>
            <person name="Quandt C.A."/>
            <person name="Bushley K.E."/>
            <person name="Spatafora J.W."/>
        </authorList>
    </citation>
    <scope>NUCLEOTIDE SEQUENCE [LARGE SCALE GENOMIC DNA]</scope>
    <source>
        <strain evidence="1 2">CBS 100239</strain>
    </source>
</reference>
<dbReference type="InterPro" id="IPR043129">
    <property type="entry name" value="ATPase_NBD"/>
</dbReference>
<comment type="caution">
    <text evidence="1">The sequence shown here is derived from an EMBL/GenBank/DDBJ whole genome shotgun (WGS) entry which is preliminary data.</text>
</comment>
<dbReference type="PANTHER" id="PTHR30605">
    <property type="entry name" value="ANHYDRO-N-ACETYLMURAMIC ACID KINASE"/>
    <property type="match status" value="1"/>
</dbReference>
<dbReference type="GO" id="GO:0009254">
    <property type="term" value="P:peptidoglycan turnover"/>
    <property type="evidence" value="ECO:0007669"/>
    <property type="project" value="InterPro"/>
</dbReference>
<dbReference type="AlphaFoldDB" id="A0A0L0MYH5"/>
<dbReference type="InterPro" id="IPR005338">
    <property type="entry name" value="Anhydro_N_Ac-Mur_kinase"/>
</dbReference>
<dbReference type="GO" id="GO:0016773">
    <property type="term" value="F:phosphotransferase activity, alcohol group as acceptor"/>
    <property type="evidence" value="ECO:0007669"/>
    <property type="project" value="InterPro"/>
</dbReference>
<keyword evidence="2" id="KW-1185">Reference proteome</keyword>
<organism evidence="1 2">
    <name type="scientific">Tolypocladium ophioglossoides (strain CBS 100239)</name>
    <name type="common">Snaketongue truffleclub</name>
    <name type="synonym">Elaphocordyceps ophioglossoides</name>
    <dbReference type="NCBI Taxonomy" id="1163406"/>
    <lineage>
        <taxon>Eukaryota</taxon>
        <taxon>Fungi</taxon>
        <taxon>Dikarya</taxon>
        <taxon>Ascomycota</taxon>
        <taxon>Pezizomycotina</taxon>
        <taxon>Sordariomycetes</taxon>
        <taxon>Hypocreomycetidae</taxon>
        <taxon>Hypocreales</taxon>
        <taxon>Ophiocordycipitaceae</taxon>
        <taxon>Tolypocladium</taxon>
    </lineage>
</organism>
<dbReference type="Gene3D" id="3.30.420.40">
    <property type="match status" value="2"/>
</dbReference>
<dbReference type="OrthoDB" id="5427593at2759"/>
<keyword evidence="1" id="KW-0808">Transferase</keyword>
<dbReference type="SUPFAM" id="SSF53067">
    <property type="entry name" value="Actin-like ATPase domain"/>
    <property type="match status" value="1"/>
</dbReference>
<keyword evidence="1" id="KW-0418">Kinase</keyword>
<dbReference type="Proteomes" id="UP000036947">
    <property type="component" value="Unassembled WGS sequence"/>
</dbReference>
<accession>A0A0L0MYH5</accession>
<proteinExistence type="predicted"/>
<gene>
    <name evidence="1" type="ORF">TOPH_08520</name>
</gene>
<dbReference type="GO" id="GO:0006040">
    <property type="term" value="P:amino sugar metabolic process"/>
    <property type="evidence" value="ECO:0007669"/>
    <property type="project" value="InterPro"/>
</dbReference>
<dbReference type="Pfam" id="PF03702">
    <property type="entry name" value="AnmK"/>
    <property type="match status" value="1"/>
</dbReference>